<dbReference type="InterPro" id="IPR000620">
    <property type="entry name" value="EamA_dom"/>
</dbReference>
<organism evidence="3 4">
    <name type="scientific">Granulosicoccus antarcticus IMCC3135</name>
    <dbReference type="NCBI Taxonomy" id="1192854"/>
    <lineage>
        <taxon>Bacteria</taxon>
        <taxon>Pseudomonadati</taxon>
        <taxon>Pseudomonadota</taxon>
        <taxon>Gammaproteobacteria</taxon>
        <taxon>Chromatiales</taxon>
        <taxon>Granulosicoccaceae</taxon>
        <taxon>Granulosicoccus</taxon>
    </lineage>
</organism>
<dbReference type="KEGG" id="gai:IMCC3135_07135"/>
<dbReference type="InterPro" id="IPR037185">
    <property type="entry name" value="EmrE-like"/>
</dbReference>
<protein>
    <submittedName>
        <fullName evidence="3">Riboflavin transporter</fullName>
    </submittedName>
</protein>
<feature type="transmembrane region" description="Helical" evidence="1">
    <location>
        <begin position="114"/>
        <end position="133"/>
    </location>
</feature>
<name>A0A2Z2NK76_9GAMM</name>
<feature type="transmembrane region" description="Helical" evidence="1">
    <location>
        <begin position="30"/>
        <end position="53"/>
    </location>
</feature>
<dbReference type="EMBL" id="CP018632">
    <property type="protein sequence ID" value="ASJ71533.1"/>
    <property type="molecule type" value="Genomic_DNA"/>
</dbReference>
<dbReference type="GO" id="GO:0016020">
    <property type="term" value="C:membrane"/>
    <property type="evidence" value="ECO:0007669"/>
    <property type="project" value="InterPro"/>
</dbReference>
<feature type="transmembrane region" description="Helical" evidence="1">
    <location>
        <begin position="197"/>
        <end position="215"/>
    </location>
</feature>
<feature type="transmembrane region" description="Helical" evidence="1">
    <location>
        <begin position="88"/>
        <end position="107"/>
    </location>
</feature>
<keyword evidence="1" id="KW-1133">Transmembrane helix</keyword>
<keyword evidence="1" id="KW-0472">Membrane</keyword>
<dbReference type="AlphaFoldDB" id="A0A2Z2NK76"/>
<sequence>MLLAFLCFAVMDTSAKWLVAATIPALQVAWLRYLGHFLCAILLYGPGHGVGIVRSNKPWLQSLRAVFLLAGTCLNFSALKFLPLTTAIAIFFVSPLTVCLLSIPILGEKVGIKRLMAVLVGFIGVLIIVKPWSQSFNPAIFLSMGAMLCVSCYFVMSRVIAGVDSNATAQFYVSGIATLILAPVALMNWVWPTSTTAWVLVVLIGTLGMVGHSFLTNAHRYAEASVLAPTVYAQIIYIAALSWLVFNQTPDLNTLVGTFIIVCSGLFIWFRERQVEASTTPVSAR</sequence>
<accession>A0A2Z2NK76</accession>
<dbReference type="Proteomes" id="UP000250079">
    <property type="component" value="Chromosome"/>
</dbReference>
<evidence type="ECO:0000313" key="4">
    <source>
        <dbReference type="Proteomes" id="UP000250079"/>
    </source>
</evidence>
<dbReference type="OrthoDB" id="148351at2"/>
<feature type="domain" description="EamA" evidence="2">
    <location>
        <begin position="139"/>
        <end position="268"/>
    </location>
</feature>
<dbReference type="PANTHER" id="PTHR22911">
    <property type="entry name" value="ACYL-MALONYL CONDENSING ENZYME-RELATED"/>
    <property type="match status" value="1"/>
</dbReference>
<dbReference type="Pfam" id="PF00892">
    <property type="entry name" value="EamA"/>
    <property type="match status" value="2"/>
</dbReference>
<feature type="transmembrane region" description="Helical" evidence="1">
    <location>
        <begin position="252"/>
        <end position="270"/>
    </location>
</feature>
<feature type="transmembrane region" description="Helical" evidence="1">
    <location>
        <begin position="171"/>
        <end position="191"/>
    </location>
</feature>
<gene>
    <name evidence="3" type="primary">ribN_2</name>
    <name evidence="3" type="ORF">IMCC3135_07135</name>
</gene>
<dbReference type="PANTHER" id="PTHR22911:SF103">
    <property type="entry name" value="BLR2811 PROTEIN"/>
    <property type="match status" value="1"/>
</dbReference>
<feature type="transmembrane region" description="Helical" evidence="1">
    <location>
        <begin position="139"/>
        <end position="159"/>
    </location>
</feature>
<feature type="domain" description="EamA" evidence="2">
    <location>
        <begin position="1"/>
        <end position="129"/>
    </location>
</feature>
<feature type="transmembrane region" description="Helical" evidence="1">
    <location>
        <begin position="227"/>
        <end position="246"/>
    </location>
</feature>
<keyword evidence="1" id="KW-0812">Transmembrane</keyword>
<evidence type="ECO:0000313" key="3">
    <source>
        <dbReference type="EMBL" id="ASJ71533.1"/>
    </source>
</evidence>
<proteinExistence type="predicted"/>
<reference evidence="3 4" key="1">
    <citation type="submission" date="2016-12" db="EMBL/GenBank/DDBJ databases">
        <authorList>
            <person name="Song W.-J."/>
            <person name="Kurnit D.M."/>
        </authorList>
    </citation>
    <scope>NUCLEOTIDE SEQUENCE [LARGE SCALE GENOMIC DNA]</scope>
    <source>
        <strain evidence="3 4">IMCC3135</strain>
    </source>
</reference>
<evidence type="ECO:0000259" key="2">
    <source>
        <dbReference type="Pfam" id="PF00892"/>
    </source>
</evidence>
<keyword evidence="4" id="KW-1185">Reference proteome</keyword>
<dbReference type="Gene3D" id="1.10.3730.20">
    <property type="match status" value="1"/>
</dbReference>
<dbReference type="SUPFAM" id="SSF103481">
    <property type="entry name" value="Multidrug resistance efflux transporter EmrE"/>
    <property type="match status" value="2"/>
</dbReference>
<evidence type="ECO:0000256" key="1">
    <source>
        <dbReference type="SAM" id="Phobius"/>
    </source>
</evidence>